<name>F4WGH4_ACREC</name>
<evidence type="ECO:0000313" key="2">
    <source>
        <dbReference type="Proteomes" id="UP000007755"/>
    </source>
</evidence>
<dbReference type="InParanoid" id="F4WGH4"/>
<gene>
    <name evidence="1" type="ORF">G5I_04752</name>
</gene>
<accession>F4WGH4</accession>
<organism evidence="2">
    <name type="scientific">Acromyrmex echinatior</name>
    <name type="common">Panamanian leafcutter ant</name>
    <name type="synonym">Acromyrmex octospinosus echinatior</name>
    <dbReference type="NCBI Taxonomy" id="103372"/>
    <lineage>
        <taxon>Eukaryota</taxon>
        <taxon>Metazoa</taxon>
        <taxon>Ecdysozoa</taxon>
        <taxon>Arthropoda</taxon>
        <taxon>Hexapoda</taxon>
        <taxon>Insecta</taxon>
        <taxon>Pterygota</taxon>
        <taxon>Neoptera</taxon>
        <taxon>Endopterygota</taxon>
        <taxon>Hymenoptera</taxon>
        <taxon>Apocrita</taxon>
        <taxon>Aculeata</taxon>
        <taxon>Formicoidea</taxon>
        <taxon>Formicidae</taxon>
        <taxon>Myrmicinae</taxon>
        <taxon>Acromyrmex</taxon>
    </lineage>
</organism>
<dbReference type="EMBL" id="GL888132">
    <property type="protein sequence ID" value="EGI66704.1"/>
    <property type="molecule type" value="Genomic_DNA"/>
</dbReference>
<proteinExistence type="predicted"/>
<keyword evidence="2" id="KW-1185">Reference proteome</keyword>
<reference evidence="1" key="1">
    <citation type="submission" date="2011-02" db="EMBL/GenBank/DDBJ databases">
        <title>The genome of the leaf-cutting ant Acromyrmex echinatior suggests key adaptations to social evolution and fungus farming.</title>
        <authorList>
            <person name="Nygaard S."/>
            <person name="Zhang G."/>
        </authorList>
    </citation>
    <scope>NUCLEOTIDE SEQUENCE</scope>
</reference>
<evidence type="ECO:0000313" key="1">
    <source>
        <dbReference type="EMBL" id="EGI66704.1"/>
    </source>
</evidence>
<dbReference type="Proteomes" id="UP000007755">
    <property type="component" value="Unassembled WGS sequence"/>
</dbReference>
<sequence>MYFALCHPSNIRDLTAEQLKYIPKVVLLRVYGEYIEHIWDKLSEIEEKQKRIETPIVIGESPCGHAELGPLAKQ</sequence>
<dbReference type="AlphaFoldDB" id="F4WGH4"/>
<protein>
    <submittedName>
        <fullName evidence="1">Uncharacterized protein</fullName>
    </submittedName>
</protein>